<dbReference type="EMBL" id="JACIVI010000004">
    <property type="protein sequence ID" value="MBB1162696.1"/>
    <property type="molecule type" value="Genomic_DNA"/>
</dbReference>
<name>A0A839HLB1_9BURK</name>
<reference evidence="2 3" key="1">
    <citation type="submission" date="2020-08" db="EMBL/GenBank/DDBJ databases">
        <title>Aquariorum lacteus gen. nov., sp. nov., a new member of the family Comamonadaceae, isolated from freshwater aquarium.</title>
        <authorList>
            <person name="Chun S.-J."/>
        </authorList>
    </citation>
    <scope>NUCLEOTIDE SEQUENCE [LARGE SCALE GENOMIC DNA]</scope>
    <source>
        <strain evidence="2 3">SJAQ100</strain>
    </source>
</reference>
<dbReference type="RefSeq" id="WP_182664877.1">
    <property type="nucleotide sequence ID" value="NZ_JACIVI010000004.1"/>
</dbReference>
<feature type="region of interest" description="Disordered" evidence="1">
    <location>
        <begin position="194"/>
        <end position="214"/>
    </location>
</feature>
<gene>
    <name evidence="2" type="ORF">H4F90_11970</name>
</gene>
<evidence type="ECO:0000256" key="1">
    <source>
        <dbReference type="SAM" id="MobiDB-lite"/>
    </source>
</evidence>
<evidence type="ECO:0000313" key="3">
    <source>
        <dbReference type="Proteomes" id="UP000586093"/>
    </source>
</evidence>
<proteinExistence type="predicted"/>
<evidence type="ECO:0000313" key="2">
    <source>
        <dbReference type="EMBL" id="MBB1162696.1"/>
    </source>
</evidence>
<comment type="caution">
    <text evidence="2">The sequence shown here is derived from an EMBL/GenBank/DDBJ whole genome shotgun (WGS) entry which is preliminary data.</text>
</comment>
<dbReference type="AlphaFoldDB" id="A0A839HLB1"/>
<dbReference type="Proteomes" id="UP000586093">
    <property type="component" value="Unassembled WGS sequence"/>
</dbReference>
<organism evidence="2 3">
    <name type="scientific">Aquariibacter albus</name>
    <dbReference type="NCBI Taxonomy" id="2759899"/>
    <lineage>
        <taxon>Bacteria</taxon>
        <taxon>Pseudomonadati</taxon>
        <taxon>Pseudomonadota</taxon>
        <taxon>Betaproteobacteria</taxon>
        <taxon>Burkholderiales</taxon>
        <taxon>Sphaerotilaceae</taxon>
        <taxon>Aquariibacter</taxon>
    </lineage>
</organism>
<keyword evidence="3" id="KW-1185">Reference proteome</keyword>
<protein>
    <submittedName>
        <fullName evidence="2">Uncharacterized protein</fullName>
    </submittedName>
</protein>
<sequence length="214" mass="23903">MHKKIRGKTACLYRSRWVPKGTDGNTHGYAVQTFVGSLSVQACVLPDELASRLTDPERAYVETTICRPAREAAERARRESEQRETDPLWRLTEAARLAGEAAERSLRRRVHRQRVQEVTDALAKVQLLDPLVEAKATEKRIDPLQDALSTIRAAAAAVRSGAYGRAPETGVRSTRPYRLWSEIYEAVCGTDGDPNSGSLMRALQDRGFAKSRQR</sequence>
<accession>A0A839HLB1</accession>